<accession>A0ABT1Q743</accession>
<gene>
    <name evidence="1" type="ORF">NOF53_02630</name>
</gene>
<dbReference type="EMBL" id="JANFQF010000001">
    <property type="protein sequence ID" value="MCQ4118082.1"/>
    <property type="molecule type" value="Genomic_DNA"/>
</dbReference>
<comment type="caution">
    <text evidence="1">The sequence shown here is derived from an EMBL/GenBank/DDBJ whole genome shotgun (WGS) entry which is preliminary data.</text>
</comment>
<keyword evidence="2" id="KW-1185">Reference proteome</keyword>
<sequence length="66" mass="7530">MTDITTRPFVEAGIEEGSALPRTVRTRLRRSPSTAHGELVIGLRQQPQDLVRHRSMCRLRHVLRAV</sequence>
<name>A0ABT1Q743_9NOCA</name>
<protein>
    <submittedName>
        <fullName evidence="1">Uncharacterized protein</fullName>
    </submittedName>
</protein>
<dbReference type="RefSeq" id="WP_255965400.1">
    <property type="nucleotide sequence ID" value="NZ_JANFQF010000001.1"/>
</dbReference>
<proteinExistence type="predicted"/>
<dbReference type="Proteomes" id="UP001524501">
    <property type="component" value="Unassembled WGS sequence"/>
</dbReference>
<reference evidence="1 2" key="1">
    <citation type="submission" date="2022-07" db="EMBL/GenBank/DDBJ databases">
        <title>Degradation activity of malathion, p-nitrophenol and potential low-temperature adaptation strategy of Rhodococcus sp. FXJ9.536.</title>
        <authorList>
            <person name="Huang J."/>
            <person name="Huang Y."/>
        </authorList>
    </citation>
    <scope>NUCLEOTIDE SEQUENCE [LARGE SCALE GENOMIC DNA]</scope>
    <source>
        <strain evidence="1 2">FXJ9.536</strain>
    </source>
</reference>
<evidence type="ECO:0000313" key="2">
    <source>
        <dbReference type="Proteomes" id="UP001524501"/>
    </source>
</evidence>
<organism evidence="1 2">
    <name type="scientific">Rhodococcus tibetensis</name>
    <dbReference type="NCBI Taxonomy" id="2965064"/>
    <lineage>
        <taxon>Bacteria</taxon>
        <taxon>Bacillati</taxon>
        <taxon>Actinomycetota</taxon>
        <taxon>Actinomycetes</taxon>
        <taxon>Mycobacteriales</taxon>
        <taxon>Nocardiaceae</taxon>
        <taxon>Rhodococcus</taxon>
    </lineage>
</organism>
<evidence type="ECO:0000313" key="1">
    <source>
        <dbReference type="EMBL" id="MCQ4118082.1"/>
    </source>
</evidence>